<comment type="caution">
    <text evidence="4">The sequence shown here is derived from an EMBL/GenBank/DDBJ whole genome shotgun (WGS) entry which is preliminary data.</text>
</comment>
<dbReference type="InterPro" id="IPR045160">
    <property type="entry name" value="ATG16"/>
</dbReference>
<evidence type="ECO:0000256" key="2">
    <source>
        <dbReference type="SAM" id="Phobius"/>
    </source>
</evidence>
<proteinExistence type="predicted"/>
<dbReference type="EMBL" id="JACTNZ010000012">
    <property type="protein sequence ID" value="KAG5523029.1"/>
    <property type="molecule type" value="Genomic_DNA"/>
</dbReference>
<reference evidence="4" key="1">
    <citation type="submission" date="2020-08" db="EMBL/GenBank/DDBJ databases">
        <title>Plant Genome Project.</title>
        <authorList>
            <person name="Zhang R.-G."/>
        </authorList>
    </citation>
    <scope>NUCLEOTIDE SEQUENCE</scope>
    <source>
        <strain evidence="4">WSP0</strain>
        <tissue evidence="4">Leaf</tissue>
    </source>
</reference>
<keyword evidence="1" id="KW-0175">Coiled coil</keyword>
<dbReference type="Pfam" id="PF08614">
    <property type="entry name" value="ATG16"/>
    <property type="match status" value="1"/>
</dbReference>
<dbReference type="GO" id="GO:0000045">
    <property type="term" value="P:autophagosome assembly"/>
    <property type="evidence" value="ECO:0007669"/>
    <property type="project" value="InterPro"/>
</dbReference>
<name>A0AAV6I6S6_9ERIC</name>
<keyword evidence="5" id="KW-1185">Reference proteome</keyword>
<feature type="transmembrane region" description="Helical" evidence="2">
    <location>
        <begin position="47"/>
        <end position="70"/>
    </location>
</feature>
<organism evidence="4 5">
    <name type="scientific">Rhododendron griersonianum</name>
    <dbReference type="NCBI Taxonomy" id="479676"/>
    <lineage>
        <taxon>Eukaryota</taxon>
        <taxon>Viridiplantae</taxon>
        <taxon>Streptophyta</taxon>
        <taxon>Embryophyta</taxon>
        <taxon>Tracheophyta</taxon>
        <taxon>Spermatophyta</taxon>
        <taxon>Magnoliopsida</taxon>
        <taxon>eudicotyledons</taxon>
        <taxon>Gunneridae</taxon>
        <taxon>Pentapetalae</taxon>
        <taxon>asterids</taxon>
        <taxon>Ericales</taxon>
        <taxon>Ericaceae</taxon>
        <taxon>Ericoideae</taxon>
        <taxon>Rhodoreae</taxon>
        <taxon>Rhododendron</taxon>
    </lineage>
</organism>
<dbReference type="Proteomes" id="UP000823749">
    <property type="component" value="Chromosome 12"/>
</dbReference>
<dbReference type="AlphaFoldDB" id="A0AAV6I6S6"/>
<accession>A0AAV6I6S6</accession>
<evidence type="ECO:0000259" key="3">
    <source>
        <dbReference type="Pfam" id="PF08614"/>
    </source>
</evidence>
<dbReference type="CDD" id="cd22887">
    <property type="entry name" value="Atg16_CCD"/>
    <property type="match status" value="1"/>
</dbReference>
<sequence length="274" mass="30676">MNDCSGPLQFDHHVRRRNSDGCNKARSEGSSEAACARRGRSFPCFQSLFLGLLLLRICYLASSVLFFGVYHNPTNPRLEKGLRMEREGRKSGSGTSAMLQSSVTIIRAACGGSGRVQSFKSISSRERSLNLGVAKWAYRNKCACCRDKCTHLTALLEEKTKALELVMSEHEAMRAELEEMTLRAKNAEAENRILIDRWMLQKMQDAERLNEANALYEDMLDRLRASGLEQLARQQVDGVVRRSQGAEFYVESSFPAHEGGCAAIFFDYSSGKLV</sequence>
<evidence type="ECO:0000313" key="5">
    <source>
        <dbReference type="Proteomes" id="UP000823749"/>
    </source>
</evidence>
<dbReference type="PANTHER" id="PTHR19878">
    <property type="entry name" value="AUTOPHAGY PROTEIN 16-LIKE"/>
    <property type="match status" value="1"/>
</dbReference>
<dbReference type="InterPro" id="IPR013923">
    <property type="entry name" value="Autophagy-rel_prot_16_dom"/>
</dbReference>
<feature type="coiled-coil region" evidence="1">
    <location>
        <begin position="156"/>
        <end position="226"/>
    </location>
</feature>
<dbReference type="PANTHER" id="PTHR19878:SF8">
    <property type="entry name" value="AUTOPHAGY-RELATED 16, ISOFORM F"/>
    <property type="match status" value="1"/>
</dbReference>
<evidence type="ECO:0000256" key="1">
    <source>
        <dbReference type="SAM" id="Coils"/>
    </source>
</evidence>
<feature type="domain" description="Autophagy-related protein 16" evidence="3">
    <location>
        <begin position="140"/>
        <end position="210"/>
    </location>
</feature>
<keyword evidence="2" id="KW-0812">Transmembrane</keyword>
<keyword evidence="2" id="KW-1133">Transmembrane helix</keyword>
<keyword evidence="2" id="KW-0472">Membrane</keyword>
<evidence type="ECO:0000313" key="4">
    <source>
        <dbReference type="EMBL" id="KAG5523029.1"/>
    </source>
</evidence>
<protein>
    <recommendedName>
        <fullName evidence="3">Autophagy-related protein 16 domain-containing protein</fullName>
    </recommendedName>
</protein>
<gene>
    <name evidence="4" type="ORF">RHGRI_034995</name>
</gene>